<reference evidence="2" key="1">
    <citation type="submission" date="2014-11" db="EMBL/GenBank/DDBJ databases">
        <authorList>
            <person name="Otto D Thomas"/>
            <person name="Naeem Raeece"/>
        </authorList>
    </citation>
    <scope>NUCLEOTIDE SEQUENCE</scope>
</reference>
<dbReference type="EMBL" id="CDMZ01001689">
    <property type="protein sequence ID" value="CEM36229.1"/>
    <property type="molecule type" value="Genomic_DNA"/>
</dbReference>
<evidence type="ECO:0000313" key="2">
    <source>
        <dbReference type="EMBL" id="CEM36229.1"/>
    </source>
</evidence>
<feature type="compositionally biased region" description="Low complexity" evidence="1">
    <location>
        <begin position="239"/>
        <end position="253"/>
    </location>
</feature>
<accession>A0A0G4GYJ2</accession>
<feature type="region of interest" description="Disordered" evidence="1">
    <location>
        <begin position="149"/>
        <end position="186"/>
    </location>
</feature>
<dbReference type="VEuPathDB" id="CryptoDB:Cvel_23933"/>
<name>A0A0G4GYJ2_9ALVE</name>
<dbReference type="AlphaFoldDB" id="A0A0G4GYJ2"/>
<feature type="compositionally biased region" description="Basic and acidic residues" evidence="1">
    <location>
        <begin position="150"/>
        <end position="171"/>
    </location>
</feature>
<evidence type="ECO:0000256" key="1">
    <source>
        <dbReference type="SAM" id="MobiDB-lite"/>
    </source>
</evidence>
<feature type="region of interest" description="Disordered" evidence="1">
    <location>
        <begin position="233"/>
        <end position="289"/>
    </location>
</feature>
<feature type="compositionally biased region" description="Polar residues" evidence="1">
    <location>
        <begin position="280"/>
        <end position="289"/>
    </location>
</feature>
<dbReference type="PhylomeDB" id="A0A0G4GYJ2"/>
<protein>
    <submittedName>
        <fullName evidence="2">Uncharacterized protein</fullName>
    </submittedName>
</protein>
<sequence length="289" mass="32396">MWNLQMKQALTQCGMKDVEFFTVVKNALQKPGATYKDGLLALEKHFRHDAISMLVTAVFALIDFAGNKVAEPQKRLLLFNKVMANVQSSNYTPDGFFQLLLVVHGLKEKHREVIYTKMKERYNLTGGILPTLEDLRGDIESLGTAQQIVKSDDSEQTQDGHEFGSRAERKGRGPKRLTFAGGPSRGGGSGPCFTCGIFRHRADKYMLMEEEITEKKEMNRKFVKALFEKRKADKKEKQSASAARASTARHTAAQKSKKKENTAAALRRVEDSDSDAFTDDLSNSDATYF</sequence>
<proteinExistence type="predicted"/>
<gene>
    <name evidence="2" type="ORF">Cvel_23933</name>
</gene>
<organism evidence="2">
    <name type="scientific">Chromera velia CCMP2878</name>
    <dbReference type="NCBI Taxonomy" id="1169474"/>
    <lineage>
        <taxon>Eukaryota</taxon>
        <taxon>Sar</taxon>
        <taxon>Alveolata</taxon>
        <taxon>Colpodellida</taxon>
        <taxon>Chromeraceae</taxon>
        <taxon>Chromera</taxon>
    </lineage>
</organism>